<sequence length="118" mass="13059">MIGRSKYGGNTAGVALNDRKISLLCAWWMVRVPLLSTTSMYFCTVIGLKRKNGMSREELLKVRILVSGRMRVALVQLLSSFRHHSSFSFVCMCDAVLKLSSLSSAPPLCFFPISIGVV</sequence>
<gene>
    <name evidence="1" type="ORF">TCIL3000_7_2170</name>
</gene>
<protein>
    <submittedName>
        <fullName evidence="1">Uncharacterized protein</fullName>
    </submittedName>
</protein>
<proteinExistence type="predicted"/>
<reference evidence="1" key="1">
    <citation type="journal article" date="2012" name="Proc. Natl. Acad. Sci. U.S.A.">
        <title>Antigenic diversity is generated by distinct evolutionary mechanisms in African trypanosome species.</title>
        <authorList>
            <person name="Jackson A.P."/>
            <person name="Berry A."/>
            <person name="Aslett M."/>
            <person name="Allison H.C."/>
            <person name="Burton P."/>
            <person name="Vavrova-Anderson J."/>
            <person name="Brown R."/>
            <person name="Browne H."/>
            <person name="Corton N."/>
            <person name="Hauser H."/>
            <person name="Gamble J."/>
            <person name="Gilderthorp R."/>
            <person name="Marcello L."/>
            <person name="McQuillan J."/>
            <person name="Otto T.D."/>
            <person name="Quail M.A."/>
            <person name="Sanders M.J."/>
            <person name="van Tonder A."/>
            <person name="Ginger M.L."/>
            <person name="Field M.C."/>
            <person name="Barry J.D."/>
            <person name="Hertz-Fowler C."/>
            <person name="Berriman M."/>
        </authorList>
    </citation>
    <scope>NUCLEOTIDE SEQUENCE</scope>
    <source>
        <strain evidence="1">IL3000</strain>
    </source>
</reference>
<dbReference type="AlphaFoldDB" id="G0UPU6"/>
<evidence type="ECO:0000313" key="1">
    <source>
        <dbReference type="EMBL" id="CCC91407.1"/>
    </source>
</evidence>
<name>G0UPU6_TRYCI</name>
<dbReference type="EMBL" id="HE575320">
    <property type="protein sequence ID" value="CCC91407.1"/>
    <property type="molecule type" value="Genomic_DNA"/>
</dbReference>
<organism evidence="1">
    <name type="scientific">Trypanosoma congolense (strain IL3000)</name>
    <dbReference type="NCBI Taxonomy" id="1068625"/>
    <lineage>
        <taxon>Eukaryota</taxon>
        <taxon>Discoba</taxon>
        <taxon>Euglenozoa</taxon>
        <taxon>Kinetoplastea</taxon>
        <taxon>Metakinetoplastina</taxon>
        <taxon>Trypanosomatida</taxon>
        <taxon>Trypanosomatidae</taxon>
        <taxon>Trypanosoma</taxon>
        <taxon>Nannomonas</taxon>
    </lineage>
</organism>
<accession>G0UPU6</accession>